<feature type="transmembrane region" description="Helical" evidence="6">
    <location>
        <begin position="190"/>
        <end position="210"/>
    </location>
</feature>
<dbReference type="Proteomes" id="UP000646548">
    <property type="component" value="Unassembled WGS sequence"/>
</dbReference>
<dbReference type="Proteomes" id="UP000261560">
    <property type="component" value="Unplaced"/>
</dbReference>
<reference evidence="8" key="1">
    <citation type="submission" date="2025-05" db="UniProtKB">
        <authorList>
            <consortium name="Ensembl"/>
        </authorList>
    </citation>
    <scope>IDENTIFICATION</scope>
</reference>
<evidence type="ECO:0000313" key="9">
    <source>
        <dbReference type="Proteomes" id="UP000261560"/>
    </source>
</evidence>
<evidence type="ECO:0000313" key="8">
    <source>
        <dbReference type="Ensembl" id="ENSOMEP00000019271.1"/>
    </source>
</evidence>
<dbReference type="SUPFAM" id="SSF103473">
    <property type="entry name" value="MFS general substrate transporter"/>
    <property type="match status" value="1"/>
</dbReference>
<dbReference type="STRING" id="30732.ENSOMEP00000019271"/>
<dbReference type="InterPro" id="IPR011701">
    <property type="entry name" value="MFS"/>
</dbReference>
<evidence type="ECO:0000313" key="7">
    <source>
        <dbReference type="EMBL" id="KAF6725875.1"/>
    </source>
</evidence>
<dbReference type="PaxDb" id="30732-ENSOMEP00000019271"/>
<feature type="transmembrane region" description="Helical" evidence="6">
    <location>
        <begin position="337"/>
        <end position="360"/>
    </location>
</feature>
<protein>
    <submittedName>
        <fullName evidence="8">Solute carrier family 46 member 2</fullName>
    </submittedName>
    <submittedName>
        <fullName evidence="7">Thymic stromal cotransporter-like</fullName>
    </submittedName>
</protein>
<dbReference type="Pfam" id="PF07690">
    <property type="entry name" value="MFS_1"/>
    <property type="match status" value="1"/>
</dbReference>
<evidence type="ECO:0000256" key="1">
    <source>
        <dbReference type="ARBA" id="ARBA00004141"/>
    </source>
</evidence>
<evidence type="ECO:0000256" key="5">
    <source>
        <dbReference type="ARBA" id="ARBA00038227"/>
    </source>
</evidence>
<comment type="subcellular location">
    <subcellularLocation>
        <location evidence="1">Membrane</location>
        <topology evidence="1">Multi-pass membrane protein</topology>
    </subcellularLocation>
</comment>
<feature type="transmembrane region" description="Helical" evidence="6">
    <location>
        <begin position="372"/>
        <end position="395"/>
    </location>
</feature>
<keyword evidence="9" id="KW-1185">Reference proteome</keyword>
<comment type="similarity">
    <text evidence="5">Belongs to the major facilitator superfamily. SLC46A family.</text>
</comment>
<keyword evidence="4 6" id="KW-0472">Membrane</keyword>
<keyword evidence="3 6" id="KW-1133">Transmembrane helix</keyword>
<dbReference type="PANTHER" id="PTHR23507:SF3">
    <property type="entry name" value="THYMIC STROMAL COTRANSPORTER HOMOLOG"/>
    <property type="match status" value="1"/>
</dbReference>
<dbReference type="GO" id="GO:0022857">
    <property type="term" value="F:transmembrane transporter activity"/>
    <property type="evidence" value="ECO:0007669"/>
    <property type="project" value="InterPro"/>
</dbReference>
<reference evidence="7" key="2">
    <citation type="journal article" name="BMC Genomics">
        <title>Long-read sequencing and de novo genome assembly of marine medaka (Oryzias melastigma).</title>
        <authorList>
            <person name="Liang P."/>
            <person name="Saqib H.S.A."/>
            <person name="Ni X."/>
            <person name="Shen Y."/>
        </authorList>
    </citation>
    <scope>NUCLEOTIDE SEQUENCE</scope>
    <source>
        <strain evidence="7">Bigg-433</strain>
    </source>
</reference>
<dbReference type="GO" id="GO:0016020">
    <property type="term" value="C:membrane"/>
    <property type="evidence" value="ECO:0007669"/>
    <property type="project" value="UniProtKB-SubCell"/>
</dbReference>
<evidence type="ECO:0000256" key="6">
    <source>
        <dbReference type="SAM" id="Phobius"/>
    </source>
</evidence>
<dbReference type="OrthoDB" id="430300at2759"/>
<organism evidence="8 9">
    <name type="scientific">Oryzias melastigma</name>
    <name type="common">Marine medaka</name>
    <dbReference type="NCBI Taxonomy" id="30732"/>
    <lineage>
        <taxon>Eukaryota</taxon>
        <taxon>Metazoa</taxon>
        <taxon>Chordata</taxon>
        <taxon>Craniata</taxon>
        <taxon>Vertebrata</taxon>
        <taxon>Euteleostomi</taxon>
        <taxon>Actinopterygii</taxon>
        <taxon>Neopterygii</taxon>
        <taxon>Teleostei</taxon>
        <taxon>Neoteleostei</taxon>
        <taxon>Acanthomorphata</taxon>
        <taxon>Ovalentaria</taxon>
        <taxon>Atherinomorphae</taxon>
        <taxon>Beloniformes</taxon>
        <taxon>Adrianichthyidae</taxon>
        <taxon>Oryziinae</taxon>
        <taxon>Oryzias</taxon>
    </lineage>
</organism>
<evidence type="ECO:0000256" key="3">
    <source>
        <dbReference type="ARBA" id="ARBA00022989"/>
    </source>
</evidence>
<dbReference type="Gene3D" id="1.20.1250.20">
    <property type="entry name" value="MFS general substrate transporter like domains"/>
    <property type="match status" value="1"/>
</dbReference>
<feature type="transmembrane region" description="Helical" evidence="6">
    <location>
        <begin position="286"/>
        <end position="306"/>
    </location>
</feature>
<evidence type="ECO:0000256" key="4">
    <source>
        <dbReference type="ARBA" id="ARBA00023136"/>
    </source>
</evidence>
<feature type="transmembrane region" description="Helical" evidence="6">
    <location>
        <begin position="61"/>
        <end position="80"/>
    </location>
</feature>
<sequence length="446" mass="48465">MVVPGMCQLASAALRHVEPVIVLEQLGNTLFETALQMVVKDRSVNASSTEAEQQKVMTDFYLTYNLLIRFVPILPSLLLARLSDRGWRRAPVVVPLSGYLLSRLLLLLVVLVRLPLEVMFGAAALFGITGGFSAFWPGVMTLVSLRSSAAERSKVMMRVELLYGGAGLVASLVSGHLFQLYTSSLGNGTILLIVSTLLHLLSLCLAAFLLQVKYVSQEEPEENRSLLSPTSHNAPVVEGPARINKLNVALLFTAAFLYDFAVGGAISLLGPFVLKAPLSWTAVQLGYGNAAGCGIFFTSFVGAVVFRRFASDETIILIGMVSFAFGIYLMTFTTTTAMFYIARSFNLFALIPMPTIRSLLSQHVPASSWGTALTFLQMTLKIAGIIYIPVFTSVYQKSLDWLPGMVFLLASIITVCAMIPISILGCRTAKGKHYKSIQEDPGSLNQ</sequence>
<dbReference type="PANTHER" id="PTHR23507">
    <property type="entry name" value="ZGC:174356"/>
    <property type="match status" value="1"/>
</dbReference>
<gene>
    <name evidence="7" type="ORF">FQA47_016734</name>
</gene>
<dbReference type="InterPro" id="IPR036259">
    <property type="entry name" value="MFS_trans_sf"/>
</dbReference>
<feature type="transmembrane region" description="Helical" evidence="6">
    <location>
        <begin position="118"/>
        <end position="140"/>
    </location>
</feature>
<feature type="transmembrane region" description="Helical" evidence="6">
    <location>
        <begin position="401"/>
        <end position="426"/>
    </location>
</feature>
<dbReference type="AlphaFoldDB" id="A0A3B3CNX0"/>
<feature type="transmembrane region" description="Helical" evidence="6">
    <location>
        <begin position="313"/>
        <end position="331"/>
    </location>
</feature>
<dbReference type="EMBL" id="WKFB01000350">
    <property type="protein sequence ID" value="KAF6725875.1"/>
    <property type="molecule type" value="Genomic_DNA"/>
</dbReference>
<keyword evidence="2 6" id="KW-0812">Transmembrane</keyword>
<feature type="transmembrane region" description="Helical" evidence="6">
    <location>
        <begin position="161"/>
        <end position="178"/>
    </location>
</feature>
<dbReference type="GeneTree" id="ENSGT00950000183096"/>
<feature type="transmembrane region" description="Helical" evidence="6">
    <location>
        <begin position="248"/>
        <end position="274"/>
    </location>
</feature>
<evidence type="ECO:0000256" key="2">
    <source>
        <dbReference type="ARBA" id="ARBA00022692"/>
    </source>
</evidence>
<proteinExistence type="inferred from homology"/>
<name>A0A3B3CNX0_ORYME</name>
<dbReference type="OMA" id="AYWSGVM"/>
<dbReference type="Ensembl" id="ENSOMET00000028462.1">
    <property type="protein sequence ID" value="ENSOMEP00000019271.1"/>
    <property type="gene ID" value="ENSOMEG00000021091.1"/>
</dbReference>
<accession>A0A3B3CNX0</accession>
<feature type="transmembrane region" description="Helical" evidence="6">
    <location>
        <begin position="92"/>
        <end position="112"/>
    </location>
</feature>